<feature type="transmembrane region" description="Helical" evidence="2">
    <location>
        <begin position="127"/>
        <end position="150"/>
    </location>
</feature>
<feature type="transmembrane region" description="Helical" evidence="2">
    <location>
        <begin position="170"/>
        <end position="189"/>
    </location>
</feature>
<evidence type="ECO:0000256" key="1">
    <source>
        <dbReference type="SAM" id="MobiDB-lite"/>
    </source>
</evidence>
<feature type="compositionally biased region" description="Basic and acidic residues" evidence="1">
    <location>
        <begin position="1"/>
        <end position="16"/>
    </location>
</feature>
<evidence type="ECO:0008006" key="5">
    <source>
        <dbReference type="Google" id="ProtNLM"/>
    </source>
</evidence>
<dbReference type="STRING" id="1437874.CSPHI_10725"/>
<organism evidence="3 4">
    <name type="scientific">Corynebacterium sphenisci DSM 44792</name>
    <dbReference type="NCBI Taxonomy" id="1437874"/>
    <lineage>
        <taxon>Bacteria</taxon>
        <taxon>Bacillati</taxon>
        <taxon>Actinomycetota</taxon>
        <taxon>Actinomycetes</taxon>
        <taxon>Mycobacteriales</taxon>
        <taxon>Corynebacteriaceae</taxon>
        <taxon>Corynebacterium</taxon>
    </lineage>
</organism>
<keyword evidence="2" id="KW-0472">Membrane</keyword>
<accession>A0A1L7CZS1</accession>
<gene>
    <name evidence="3" type="ORF">CSPHI_10725</name>
</gene>
<dbReference type="KEGG" id="csph:CSPHI_10725"/>
<feature type="transmembrane region" description="Helical" evidence="2">
    <location>
        <begin position="29"/>
        <end position="48"/>
    </location>
</feature>
<keyword evidence="4" id="KW-1185">Reference proteome</keyword>
<evidence type="ECO:0000256" key="2">
    <source>
        <dbReference type="SAM" id="Phobius"/>
    </source>
</evidence>
<dbReference type="OrthoDB" id="5072117at2"/>
<feature type="region of interest" description="Disordered" evidence="1">
    <location>
        <begin position="1"/>
        <end position="25"/>
    </location>
</feature>
<feature type="transmembrane region" description="Helical" evidence="2">
    <location>
        <begin position="94"/>
        <end position="115"/>
    </location>
</feature>
<dbReference type="EMBL" id="CP009248">
    <property type="protein sequence ID" value="APT91386.1"/>
    <property type="molecule type" value="Genomic_DNA"/>
</dbReference>
<dbReference type="RefSeq" id="WP_075693095.1">
    <property type="nucleotide sequence ID" value="NZ_CP009248.1"/>
</dbReference>
<keyword evidence="2" id="KW-1133">Transmembrane helix</keyword>
<dbReference type="Proteomes" id="UP000185469">
    <property type="component" value="Chromosome"/>
</dbReference>
<name>A0A1L7CZS1_9CORY</name>
<proteinExistence type="predicted"/>
<protein>
    <recommendedName>
        <fullName evidence="5">DUF2975 domain-containing protein</fullName>
    </recommendedName>
</protein>
<keyword evidence="2" id="KW-0812">Transmembrane</keyword>
<sequence>MHDEHTGPGTVADRRYPTPRSPRKERRDLTATAIALVLAVLLLLNYAAGPLLDGRGVPARAGTTPAQALLDGGRMVDRALIADSTATVLWTAHWAAVAILAALILCAAGLTRVFLRGGFFTLGCHRWLTALSWTLLLYLVAPGVLGMLGAGMVARDLGLDEPPGRSMEPGAFIACYVAVMTLSLVSVALRRAGALERDTEGLI</sequence>
<dbReference type="AlphaFoldDB" id="A0A1L7CZS1"/>
<evidence type="ECO:0000313" key="4">
    <source>
        <dbReference type="Proteomes" id="UP000185469"/>
    </source>
</evidence>
<reference evidence="3 4" key="1">
    <citation type="submission" date="2014-08" db="EMBL/GenBank/DDBJ databases">
        <title>Complete genome sequence of Corynebacterium sphenisci CECT 5990(T) (=DSM 44792(T)), isolated from healthy wild penguins.</title>
        <authorList>
            <person name="Ruckert C."/>
            <person name="Albersmeier A."/>
            <person name="Winkler A."/>
            <person name="Kalinowski J."/>
        </authorList>
    </citation>
    <scope>NUCLEOTIDE SEQUENCE [LARGE SCALE GENOMIC DNA]</scope>
    <source>
        <strain evidence="3 4">DSM 44792</strain>
    </source>
</reference>
<evidence type="ECO:0000313" key="3">
    <source>
        <dbReference type="EMBL" id="APT91386.1"/>
    </source>
</evidence>